<dbReference type="STRING" id="4537.A0A0E0LHU1"/>
<evidence type="ECO:0000313" key="6">
    <source>
        <dbReference type="Proteomes" id="UP000026962"/>
    </source>
</evidence>
<dbReference type="PANTHER" id="PTHR21245">
    <property type="entry name" value="HETEROGENEOUS NUCLEAR RIBONUCLEOPROTEIN"/>
    <property type="match status" value="1"/>
</dbReference>
<feature type="compositionally biased region" description="Low complexity" evidence="3">
    <location>
        <begin position="44"/>
        <end position="55"/>
    </location>
</feature>
<organism evidence="5">
    <name type="scientific">Oryza punctata</name>
    <name type="common">Red rice</name>
    <dbReference type="NCBI Taxonomy" id="4537"/>
    <lineage>
        <taxon>Eukaryota</taxon>
        <taxon>Viridiplantae</taxon>
        <taxon>Streptophyta</taxon>
        <taxon>Embryophyta</taxon>
        <taxon>Tracheophyta</taxon>
        <taxon>Spermatophyta</taxon>
        <taxon>Magnoliopsida</taxon>
        <taxon>Liliopsida</taxon>
        <taxon>Poales</taxon>
        <taxon>Poaceae</taxon>
        <taxon>BOP clade</taxon>
        <taxon>Oryzoideae</taxon>
        <taxon>Oryzeae</taxon>
        <taxon>Oryzinae</taxon>
        <taxon>Oryza</taxon>
    </lineage>
</organism>
<proteinExistence type="predicted"/>
<dbReference type="CDD" id="cd00590">
    <property type="entry name" value="RRM_SF"/>
    <property type="match status" value="2"/>
</dbReference>
<dbReference type="Gramene" id="OPUNC07G04950.1">
    <property type="protein sequence ID" value="OPUNC07G04950.1"/>
    <property type="gene ID" value="OPUNC07G04950"/>
</dbReference>
<dbReference type="eggNOG" id="KOG0117">
    <property type="taxonomic scope" value="Eukaryota"/>
</dbReference>
<dbReference type="SMART" id="SM00360">
    <property type="entry name" value="RRM"/>
    <property type="match status" value="3"/>
</dbReference>
<evidence type="ECO:0000256" key="2">
    <source>
        <dbReference type="PROSITE-ProRule" id="PRU00176"/>
    </source>
</evidence>
<dbReference type="EnsemblPlants" id="OPUNC07G04950.1">
    <property type="protein sequence ID" value="OPUNC07G04950.1"/>
    <property type="gene ID" value="OPUNC07G04950"/>
</dbReference>
<evidence type="ECO:0000256" key="1">
    <source>
        <dbReference type="ARBA" id="ARBA00022884"/>
    </source>
</evidence>
<evidence type="ECO:0000256" key="3">
    <source>
        <dbReference type="SAM" id="MobiDB-lite"/>
    </source>
</evidence>
<accession>A0A0E0LHU1</accession>
<reference evidence="5" key="2">
    <citation type="submission" date="2018-05" db="EMBL/GenBank/DDBJ databases">
        <title>OpunRS2 (Oryza punctata Reference Sequence Version 2).</title>
        <authorList>
            <person name="Zhang J."/>
            <person name="Kudrna D."/>
            <person name="Lee S."/>
            <person name="Talag J."/>
            <person name="Welchert J."/>
            <person name="Wing R.A."/>
        </authorList>
    </citation>
    <scope>NUCLEOTIDE SEQUENCE [LARGE SCALE GENOMIC DNA]</scope>
</reference>
<dbReference type="InterPro" id="IPR012677">
    <property type="entry name" value="Nucleotide-bd_a/b_plait_sf"/>
</dbReference>
<keyword evidence="1 2" id="KW-0694">RNA-binding</keyword>
<dbReference type="SUPFAM" id="SSF54928">
    <property type="entry name" value="RNA-binding domain, RBD"/>
    <property type="match status" value="2"/>
</dbReference>
<dbReference type="Pfam" id="PF00076">
    <property type="entry name" value="RRM_1"/>
    <property type="match status" value="3"/>
</dbReference>
<evidence type="ECO:0000259" key="4">
    <source>
        <dbReference type="PROSITE" id="PS50102"/>
    </source>
</evidence>
<feature type="region of interest" description="Disordered" evidence="3">
    <location>
        <begin position="174"/>
        <end position="211"/>
    </location>
</feature>
<dbReference type="Proteomes" id="UP000026962">
    <property type="component" value="Chromosome 7"/>
</dbReference>
<dbReference type="HOGENOM" id="CLU_464328_0_0_1"/>
<feature type="domain" description="RRM" evidence="4">
    <location>
        <begin position="351"/>
        <end position="434"/>
    </location>
</feature>
<dbReference type="Gene3D" id="3.30.70.330">
    <property type="match status" value="3"/>
</dbReference>
<dbReference type="PROSITE" id="PS50102">
    <property type="entry name" value="RRM"/>
    <property type="match status" value="3"/>
</dbReference>
<keyword evidence="6" id="KW-1185">Reference proteome</keyword>
<evidence type="ECO:0000313" key="5">
    <source>
        <dbReference type="EnsemblPlants" id="OPUNC07G04950.1"/>
    </source>
</evidence>
<feature type="region of interest" description="Disordered" evidence="3">
    <location>
        <begin position="1"/>
        <end position="118"/>
    </location>
</feature>
<dbReference type="InterPro" id="IPR000504">
    <property type="entry name" value="RRM_dom"/>
</dbReference>
<name>A0A0E0LHU1_ORYPU</name>
<feature type="domain" description="RRM" evidence="4">
    <location>
        <begin position="446"/>
        <end position="528"/>
    </location>
</feature>
<protein>
    <recommendedName>
        <fullName evidence="4">RRM domain-containing protein</fullName>
    </recommendedName>
</protein>
<sequence length="682" mass="74247">MVVHKTPPRAARRGATRTRWNRRAAASPAISPLPPPPPQPPRRFPAAAALAAAAVRAHRPPRSGTSSRPPLATPPPHHPHHLPPTPAVEPTLSILASTPPTPPQPTEPSTASPPVVDDAAARSSALALAAARKVRKVVKTVIVKKIVPKGTFAARKAAAVAAAVAAAAAVAGVASSETGGETPTDDPASDQDGGVGNDRNLDESVGEKPPTNCNAVAVLEEPVCEEVMVVEKPAEPTSDCGVDGCVGEGVVSKGVEMEEARMSERQKRMTMEVFVGGLHRDAKEDDVRAVFAKAGEITEVRMIMNPLAGKNKGYCFVRYRDAVQAKKAITEFSNVKICGKLCRAAAPVGNDRIFLGNINKKWKKQDVIKLLKKMGIENIDSVTLMSDSNNPVYNRGFAFLELETSRDARMAYKKLSQKNAFGKGLNIRVAWAEPLNDPDEKDMQVKSIFVDGIPTSWDHAELKEIFKKHGKIESVVLSRDMPSAKRKDFAFINYITHEAAISCLESFDKEEFSENDSKVNIKVSLAKPAQQSKQIKEDHKSKIRYPVQDYTHIYSGEKRPFSTLGDAYYPLRVHSCRRHEGSTYTTAASSYGALPPATAESSLPHYHDSSRYPPHLGEAIKFSPTSAVLSKQAWQKMKLKSASESNFENYPRISACCDIFLGVLNREELLNNHSTSSTFLFL</sequence>
<dbReference type="FunFam" id="3.30.70.330:FF:000807">
    <property type="entry name" value="Putative RRM RNA binding protein NSAP1"/>
    <property type="match status" value="1"/>
</dbReference>
<dbReference type="AlphaFoldDB" id="A0A0E0LHU1"/>
<feature type="domain" description="RRM" evidence="4">
    <location>
        <begin position="271"/>
        <end position="340"/>
    </location>
</feature>
<feature type="compositionally biased region" description="Pro residues" evidence="3">
    <location>
        <begin position="31"/>
        <end position="43"/>
    </location>
</feature>
<feature type="compositionally biased region" description="Pro residues" evidence="3">
    <location>
        <begin position="71"/>
        <end position="87"/>
    </location>
</feature>
<feature type="compositionally biased region" description="Basic residues" evidence="3">
    <location>
        <begin position="1"/>
        <end position="22"/>
    </location>
</feature>
<dbReference type="GO" id="GO:0003723">
    <property type="term" value="F:RNA binding"/>
    <property type="evidence" value="ECO:0007669"/>
    <property type="project" value="UniProtKB-UniRule"/>
</dbReference>
<feature type="compositionally biased region" description="Low complexity" evidence="3">
    <location>
        <begin position="107"/>
        <end position="118"/>
    </location>
</feature>
<dbReference type="InterPro" id="IPR035979">
    <property type="entry name" value="RBD_domain_sf"/>
</dbReference>
<reference evidence="5" key="1">
    <citation type="submission" date="2015-04" db="UniProtKB">
        <authorList>
            <consortium name="EnsemblPlants"/>
        </authorList>
    </citation>
    <scope>IDENTIFICATION</scope>
</reference>
<dbReference type="OMA" id="PRISACC"/>